<sequence>MVQGCVACMGMLGVGCSIASFIWWGVDLGHYQYSYVVAAMTCSAVAAAWALGGMCFATCIEGCIPCCGKLSSAGCFLVASVIQACTAVILNSKPKCVFSNCEIGGATVVSFTAAALYFASSAAACFIPSPSNKRDEEEG</sequence>
<proteinExistence type="predicted"/>
<evidence type="ECO:0000256" key="1">
    <source>
        <dbReference type="SAM" id="Phobius"/>
    </source>
</evidence>
<keyword evidence="1" id="KW-0812">Transmembrane</keyword>
<dbReference type="EMBL" id="CAICTM010001048">
    <property type="protein sequence ID" value="CAB9519823.1"/>
    <property type="molecule type" value="Genomic_DNA"/>
</dbReference>
<keyword evidence="1" id="KW-1133">Transmembrane helix</keyword>
<gene>
    <name evidence="2" type="ORF">SEMRO_1050_G235480.1</name>
</gene>
<name>A0A9N8HR68_9STRA</name>
<reference evidence="2" key="1">
    <citation type="submission" date="2020-06" db="EMBL/GenBank/DDBJ databases">
        <authorList>
            <consortium name="Plant Systems Biology data submission"/>
        </authorList>
    </citation>
    <scope>NUCLEOTIDE SEQUENCE</scope>
    <source>
        <strain evidence="2">D6</strain>
    </source>
</reference>
<evidence type="ECO:0000313" key="2">
    <source>
        <dbReference type="EMBL" id="CAB9519823.1"/>
    </source>
</evidence>
<evidence type="ECO:0000313" key="3">
    <source>
        <dbReference type="Proteomes" id="UP001153069"/>
    </source>
</evidence>
<feature type="transmembrane region" description="Helical" evidence="1">
    <location>
        <begin position="70"/>
        <end position="91"/>
    </location>
</feature>
<feature type="transmembrane region" description="Helical" evidence="1">
    <location>
        <begin position="7"/>
        <end position="26"/>
    </location>
</feature>
<feature type="transmembrane region" description="Helical" evidence="1">
    <location>
        <begin position="32"/>
        <end position="58"/>
    </location>
</feature>
<feature type="transmembrane region" description="Helical" evidence="1">
    <location>
        <begin position="103"/>
        <end position="127"/>
    </location>
</feature>
<dbReference type="Proteomes" id="UP001153069">
    <property type="component" value="Unassembled WGS sequence"/>
</dbReference>
<protein>
    <submittedName>
        <fullName evidence="2">Uncharacterized protein</fullName>
    </submittedName>
</protein>
<accession>A0A9N8HR68</accession>
<keyword evidence="3" id="KW-1185">Reference proteome</keyword>
<dbReference type="AlphaFoldDB" id="A0A9N8HR68"/>
<keyword evidence="1" id="KW-0472">Membrane</keyword>
<comment type="caution">
    <text evidence="2">The sequence shown here is derived from an EMBL/GenBank/DDBJ whole genome shotgun (WGS) entry which is preliminary data.</text>
</comment>
<organism evidence="2 3">
    <name type="scientific">Seminavis robusta</name>
    <dbReference type="NCBI Taxonomy" id="568900"/>
    <lineage>
        <taxon>Eukaryota</taxon>
        <taxon>Sar</taxon>
        <taxon>Stramenopiles</taxon>
        <taxon>Ochrophyta</taxon>
        <taxon>Bacillariophyta</taxon>
        <taxon>Bacillariophyceae</taxon>
        <taxon>Bacillariophycidae</taxon>
        <taxon>Naviculales</taxon>
        <taxon>Naviculaceae</taxon>
        <taxon>Seminavis</taxon>
    </lineage>
</organism>